<dbReference type="EMBL" id="JAAKZI010000040">
    <property type="protein sequence ID" value="NGN85179.1"/>
    <property type="molecule type" value="Genomic_DNA"/>
</dbReference>
<accession>A0ABX0DII3</accession>
<name>A0ABX0DII3_9MICC</name>
<sequence length="147" mass="16474">MSARRLGGRDDHEKFCVTEQWELVVNARGKPVRHHATYRLVLADGRILRTRISRPVDRTTYSASIWNHILQDQLLVGDDEFWACVEDGVLPARGALSVPESALPLALVWQLTHTAGIDEQIVAGMTKEQAVQALNDYWMSQGNQPGN</sequence>
<proteinExistence type="predicted"/>
<keyword evidence="2" id="KW-1185">Reference proteome</keyword>
<dbReference type="Proteomes" id="UP000479226">
    <property type="component" value="Unassembled WGS sequence"/>
</dbReference>
<evidence type="ECO:0000313" key="2">
    <source>
        <dbReference type="Proteomes" id="UP000479226"/>
    </source>
</evidence>
<protein>
    <submittedName>
        <fullName evidence="1">Cytotoxic translational repressor of toxin-antitoxin stability system</fullName>
    </submittedName>
</protein>
<reference evidence="1 2" key="1">
    <citation type="submission" date="2020-02" db="EMBL/GenBank/DDBJ databases">
        <title>Genome sequence of the type strain DSM 27180 of Arthrobacter silviterrae.</title>
        <authorList>
            <person name="Gao J."/>
            <person name="Sun J."/>
        </authorList>
    </citation>
    <scope>NUCLEOTIDE SEQUENCE [LARGE SCALE GENOMIC DNA]</scope>
    <source>
        <strain evidence="1 2">DSM 27180</strain>
    </source>
</reference>
<evidence type="ECO:0000313" key="1">
    <source>
        <dbReference type="EMBL" id="NGN85179.1"/>
    </source>
</evidence>
<comment type="caution">
    <text evidence="1">The sequence shown here is derived from an EMBL/GenBank/DDBJ whole genome shotgun (WGS) entry which is preliminary data.</text>
</comment>
<dbReference type="RefSeq" id="WP_165183393.1">
    <property type="nucleotide sequence ID" value="NZ_JAAKZI010000040.1"/>
</dbReference>
<gene>
    <name evidence="1" type="ORF">G6N77_17170</name>
</gene>
<organism evidence="1 2">
    <name type="scientific">Arthrobacter silviterrae</name>
    <dbReference type="NCBI Taxonomy" id="2026658"/>
    <lineage>
        <taxon>Bacteria</taxon>
        <taxon>Bacillati</taxon>
        <taxon>Actinomycetota</taxon>
        <taxon>Actinomycetes</taxon>
        <taxon>Micrococcales</taxon>
        <taxon>Micrococcaceae</taxon>
        <taxon>Arthrobacter</taxon>
    </lineage>
</organism>